<dbReference type="EMBL" id="KI280101">
    <property type="protein sequence ID" value="ESA17521.1"/>
    <property type="molecule type" value="Genomic_DNA"/>
</dbReference>
<dbReference type="AlphaFoldDB" id="U9UPL7"/>
<proteinExistence type="predicted"/>
<name>U9UPL7_RHIID</name>
<reference evidence="1" key="1">
    <citation type="submission" date="2013-07" db="EMBL/GenBank/DDBJ databases">
        <title>The genome of an arbuscular mycorrhizal fungus provides insights into the evolution of the oldest plant symbiosis.</title>
        <authorList>
            <consortium name="DOE Joint Genome Institute"/>
            <person name="Tisserant E."/>
            <person name="Malbreil M."/>
            <person name="Kuo A."/>
            <person name="Kohler A."/>
            <person name="Symeonidi A."/>
            <person name="Balestrini R."/>
            <person name="Charron P."/>
            <person name="Duensing N."/>
            <person name="Frei-dit-Frey N."/>
            <person name="Gianinazzi-Pearson V."/>
            <person name="Gilbert B."/>
            <person name="Handa Y."/>
            <person name="Hijri M."/>
            <person name="Kaul R."/>
            <person name="Kawaguchi M."/>
            <person name="Krajinski F."/>
            <person name="Lammers P."/>
            <person name="Lapierre D."/>
            <person name="Masclaux F.G."/>
            <person name="Murat C."/>
            <person name="Morin E."/>
            <person name="Ndikumana S."/>
            <person name="Pagni M."/>
            <person name="Petitpierre D."/>
            <person name="Requena N."/>
            <person name="Rosikiewicz P."/>
            <person name="Riley R."/>
            <person name="Saito K."/>
            <person name="San Clemente H."/>
            <person name="Shapiro H."/>
            <person name="van Tuinen D."/>
            <person name="Becard G."/>
            <person name="Bonfante P."/>
            <person name="Paszkowski U."/>
            <person name="Shachar-Hill Y."/>
            <person name="Young J.P."/>
            <person name="Sanders I.R."/>
            <person name="Henrissat B."/>
            <person name="Rensing S.A."/>
            <person name="Grigoriev I.V."/>
            <person name="Corradi N."/>
            <person name="Roux C."/>
            <person name="Martin F."/>
        </authorList>
    </citation>
    <scope>NUCLEOTIDE SEQUENCE</scope>
    <source>
        <strain evidence="1">DAOM 197198</strain>
    </source>
</reference>
<protein>
    <submittedName>
        <fullName evidence="1">Uncharacterized protein</fullName>
    </submittedName>
</protein>
<dbReference type="HOGENOM" id="CLU_2997573_0_0_1"/>
<sequence length="57" mass="6496">MEYADNGNLREIEGSSNFQSSTKLFGVMSYVDSKSFSNQGYELNKKSDIFNIYGRDI</sequence>
<evidence type="ECO:0000313" key="1">
    <source>
        <dbReference type="EMBL" id="ESA17521.1"/>
    </source>
</evidence>
<gene>
    <name evidence="1" type="ORF">GLOINDRAFT_2343</name>
</gene>
<accession>U9UPL7</accession>
<organism evidence="1">
    <name type="scientific">Rhizophagus irregularis (strain DAOM 181602 / DAOM 197198 / MUCL 43194)</name>
    <name type="common">Arbuscular mycorrhizal fungus</name>
    <name type="synonym">Glomus intraradices</name>
    <dbReference type="NCBI Taxonomy" id="747089"/>
    <lineage>
        <taxon>Eukaryota</taxon>
        <taxon>Fungi</taxon>
        <taxon>Fungi incertae sedis</taxon>
        <taxon>Mucoromycota</taxon>
        <taxon>Glomeromycotina</taxon>
        <taxon>Glomeromycetes</taxon>
        <taxon>Glomerales</taxon>
        <taxon>Glomeraceae</taxon>
        <taxon>Rhizophagus</taxon>
    </lineage>
</organism>